<organism evidence="9 10">
    <name type="scientific">Roseburia inulinivorans DSM 16841</name>
    <dbReference type="NCBI Taxonomy" id="622312"/>
    <lineage>
        <taxon>Bacteria</taxon>
        <taxon>Bacillati</taxon>
        <taxon>Bacillota</taxon>
        <taxon>Clostridia</taxon>
        <taxon>Lachnospirales</taxon>
        <taxon>Lachnospiraceae</taxon>
        <taxon>Roseburia</taxon>
    </lineage>
</organism>
<dbReference type="InterPro" id="IPR017871">
    <property type="entry name" value="ABC_transporter-like_CS"/>
</dbReference>
<reference evidence="9 10" key="2">
    <citation type="submission" date="2009-03" db="EMBL/GenBank/DDBJ databases">
        <title>Draft genome sequence of Roseburia inulinivorans (DSM 16841).</title>
        <authorList>
            <person name="Sudarsanam P."/>
            <person name="Ley R."/>
            <person name="Guruge J."/>
            <person name="Turnbaugh P.J."/>
            <person name="Mahowald M."/>
            <person name="Liep D."/>
            <person name="Gordon J."/>
        </authorList>
    </citation>
    <scope>NUCLEOTIDE SEQUENCE [LARGE SCALE GENOMIC DNA]</scope>
    <source>
        <strain evidence="9 10">DSM 16841</strain>
    </source>
</reference>
<dbReference type="AlphaFoldDB" id="C0G036"/>
<dbReference type="PANTHER" id="PTHR43297:SF2">
    <property type="entry name" value="DIPEPTIDE TRANSPORT ATP-BINDING PROTEIN DPPD"/>
    <property type="match status" value="1"/>
</dbReference>
<dbReference type="EMBL" id="ACFY01000170">
    <property type="protein sequence ID" value="EEG91906.1"/>
    <property type="molecule type" value="Genomic_DNA"/>
</dbReference>
<dbReference type="PANTHER" id="PTHR43297">
    <property type="entry name" value="OLIGOPEPTIDE TRANSPORT ATP-BINDING PROTEIN APPD"/>
    <property type="match status" value="1"/>
</dbReference>
<dbReference type="InterPro" id="IPR050388">
    <property type="entry name" value="ABC_Ni/Peptide_Import"/>
</dbReference>
<dbReference type="FunFam" id="3.40.50.300:FF:000016">
    <property type="entry name" value="Oligopeptide ABC transporter ATP-binding component"/>
    <property type="match status" value="1"/>
</dbReference>
<dbReference type="PROSITE" id="PS50893">
    <property type="entry name" value="ABC_TRANSPORTER_2"/>
    <property type="match status" value="1"/>
</dbReference>
<dbReference type="PROSITE" id="PS00211">
    <property type="entry name" value="ABC_TRANSPORTER_1"/>
    <property type="match status" value="1"/>
</dbReference>
<feature type="domain" description="ABC transporter" evidence="8">
    <location>
        <begin position="6"/>
        <end position="257"/>
    </location>
</feature>
<dbReference type="Proteomes" id="UP000003561">
    <property type="component" value="Unassembled WGS sequence"/>
</dbReference>
<proteinExistence type="inferred from homology"/>
<reference evidence="9 10" key="1">
    <citation type="submission" date="2009-02" db="EMBL/GenBank/DDBJ databases">
        <authorList>
            <person name="Fulton L."/>
            <person name="Clifton S."/>
            <person name="Fulton B."/>
            <person name="Xu J."/>
            <person name="Minx P."/>
            <person name="Pepin K.H."/>
            <person name="Johnson M."/>
            <person name="Bhonagiri V."/>
            <person name="Nash W.E."/>
            <person name="Mardis E.R."/>
            <person name="Wilson R.K."/>
        </authorList>
    </citation>
    <scope>NUCLEOTIDE SEQUENCE [LARGE SCALE GENOMIC DNA]</scope>
    <source>
        <strain evidence="9 10">DSM 16841</strain>
    </source>
</reference>
<dbReference type="Pfam" id="PF00005">
    <property type="entry name" value="ABC_tran"/>
    <property type="match status" value="1"/>
</dbReference>
<dbReference type="InterPro" id="IPR013563">
    <property type="entry name" value="Oligopep_ABC_C"/>
</dbReference>
<dbReference type="GO" id="GO:0005886">
    <property type="term" value="C:plasma membrane"/>
    <property type="evidence" value="ECO:0007669"/>
    <property type="project" value="UniProtKB-SubCell"/>
</dbReference>
<dbReference type="InterPro" id="IPR003593">
    <property type="entry name" value="AAA+_ATPase"/>
</dbReference>
<evidence type="ECO:0000313" key="10">
    <source>
        <dbReference type="Proteomes" id="UP000003561"/>
    </source>
</evidence>
<dbReference type="SMART" id="SM00382">
    <property type="entry name" value="AAA"/>
    <property type="match status" value="1"/>
</dbReference>
<name>C0G036_9FIRM</name>
<comment type="subcellular location">
    <subcellularLocation>
        <location evidence="1">Cell membrane</location>
        <topology evidence="1">Peripheral membrane protein</topology>
    </subcellularLocation>
</comment>
<keyword evidence="4" id="KW-1003">Cell membrane</keyword>
<dbReference type="InterPro" id="IPR003439">
    <property type="entry name" value="ABC_transporter-like_ATP-bd"/>
</dbReference>
<keyword evidence="5" id="KW-0547">Nucleotide-binding</keyword>
<evidence type="ECO:0000259" key="8">
    <source>
        <dbReference type="PROSITE" id="PS50893"/>
    </source>
</evidence>
<dbReference type="CDD" id="cd03257">
    <property type="entry name" value="ABC_NikE_OppD_transporters"/>
    <property type="match status" value="1"/>
</dbReference>
<dbReference type="Gene3D" id="3.40.50.300">
    <property type="entry name" value="P-loop containing nucleotide triphosphate hydrolases"/>
    <property type="match status" value="1"/>
</dbReference>
<keyword evidence="3" id="KW-0813">Transport</keyword>
<evidence type="ECO:0000256" key="2">
    <source>
        <dbReference type="ARBA" id="ARBA00005417"/>
    </source>
</evidence>
<dbReference type="GO" id="GO:0015833">
    <property type="term" value="P:peptide transport"/>
    <property type="evidence" value="ECO:0007669"/>
    <property type="project" value="InterPro"/>
</dbReference>
<accession>C0G036</accession>
<evidence type="ECO:0000256" key="1">
    <source>
        <dbReference type="ARBA" id="ARBA00004202"/>
    </source>
</evidence>
<sequence length="326" mass="36924">MFLARRRSENLSTVFGPKKEKIRAIDGVSFYVCRGEMVGIVGESGCGKSVTSQSIMRLYDEKEEVSYSGTVRFEGENLMEIPYKEMDKIRGNRIAMIFQDALSSLNPVYTVGNQVVEAICIHQNVEKKEAWQKAVEMLMKVGISEPEKRMRQYPHELSGGMRQRVMIAIALCCKPDLLIADEPTTALDVTVQAQIMDLIQQLKEEENMGVILITHDMAVVAENCDRVIVMYLGQMVEEASVTDIFEHPLHPYTVGLIQSIPQMTTDSEQELFMIKGSLPLLTQIKKGCRFASRCPYATDKCREEEPELQKTGENHSVRCHFPRFGE</sequence>
<evidence type="ECO:0000256" key="3">
    <source>
        <dbReference type="ARBA" id="ARBA00022448"/>
    </source>
</evidence>
<keyword evidence="7" id="KW-0472">Membrane</keyword>
<dbReference type="GO" id="GO:0005524">
    <property type="term" value="F:ATP binding"/>
    <property type="evidence" value="ECO:0007669"/>
    <property type="project" value="UniProtKB-KW"/>
</dbReference>
<evidence type="ECO:0000313" key="9">
    <source>
        <dbReference type="EMBL" id="EEG91906.1"/>
    </source>
</evidence>
<dbReference type="Pfam" id="PF08352">
    <property type="entry name" value="oligo_HPY"/>
    <property type="match status" value="1"/>
</dbReference>
<dbReference type="NCBIfam" id="TIGR01727">
    <property type="entry name" value="oligo_HPY"/>
    <property type="match status" value="1"/>
</dbReference>
<evidence type="ECO:0000256" key="4">
    <source>
        <dbReference type="ARBA" id="ARBA00022475"/>
    </source>
</evidence>
<keyword evidence="6 9" id="KW-0067">ATP-binding</keyword>
<evidence type="ECO:0000256" key="6">
    <source>
        <dbReference type="ARBA" id="ARBA00022840"/>
    </source>
</evidence>
<dbReference type="InterPro" id="IPR027417">
    <property type="entry name" value="P-loop_NTPase"/>
</dbReference>
<evidence type="ECO:0000256" key="5">
    <source>
        <dbReference type="ARBA" id="ARBA00022741"/>
    </source>
</evidence>
<gene>
    <name evidence="9" type="ORF">ROSEINA2194_04385</name>
</gene>
<comment type="caution">
    <text evidence="9">The sequence shown here is derived from an EMBL/GenBank/DDBJ whole genome shotgun (WGS) entry which is preliminary data.</text>
</comment>
<protein>
    <submittedName>
        <fullName evidence="9">ABC transporter, ATP-binding protein</fullName>
    </submittedName>
</protein>
<dbReference type="SUPFAM" id="SSF52540">
    <property type="entry name" value="P-loop containing nucleoside triphosphate hydrolases"/>
    <property type="match status" value="1"/>
</dbReference>
<dbReference type="GO" id="GO:0016887">
    <property type="term" value="F:ATP hydrolysis activity"/>
    <property type="evidence" value="ECO:0007669"/>
    <property type="project" value="InterPro"/>
</dbReference>
<comment type="similarity">
    <text evidence="2">Belongs to the ABC transporter superfamily.</text>
</comment>
<evidence type="ECO:0000256" key="7">
    <source>
        <dbReference type="ARBA" id="ARBA00023136"/>
    </source>
</evidence>
<dbReference type="eggNOG" id="COG0444">
    <property type="taxonomic scope" value="Bacteria"/>
</dbReference>